<dbReference type="Pfam" id="PF07715">
    <property type="entry name" value="Plug"/>
    <property type="match status" value="1"/>
</dbReference>
<dbReference type="EMBL" id="QICL01000015">
    <property type="protein sequence ID" value="PXV63198.1"/>
    <property type="molecule type" value="Genomic_DNA"/>
</dbReference>
<keyword evidence="5 12" id="KW-0732">Signal</keyword>
<dbReference type="AlphaFoldDB" id="A0A2V3PPY5"/>
<keyword evidence="7 10" id="KW-0472">Membrane</keyword>
<comment type="subcellular location">
    <subcellularLocation>
        <location evidence="1 10">Cell outer membrane</location>
        <topology evidence="1 10">Multi-pass membrane protein</topology>
    </subcellularLocation>
</comment>
<dbReference type="Pfam" id="PF13715">
    <property type="entry name" value="CarbopepD_reg_2"/>
    <property type="match status" value="1"/>
</dbReference>
<gene>
    <name evidence="15" type="ORF">CLV62_11581</name>
</gene>
<dbReference type="PANTHER" id="PTHR30069">
    <property type="entry name" value="TONB-DEPENDENT OUTER MEMBRANE RECEPTOR"/>
    <property type="match status" value="1"/>
</dbReference>
<evidence type="ECO:0000256" key="11">
    <source>
        <dbReference type="RuleBase" id="RU003357"/>
    </source>
</evidence>
<sequence>MLKHVCLVIALLAFTVDSFAQKTAKESITGIVKTTDGYPSEFISVVLKNTSYGDITNAEGKFKIEAPEGDYTMVVYSIFAHRKEFPITVKAGTSNYFPDISIIENKNQLNEVVVTGQFTPQSLRNSIYKVRVINSQQIEQRAAINIQGVLNTEIGIRLSNDMALGETDFELMGMSGNNVKVLIDGVPVIDRLAAKQSLSQIDINTVDRIEIIEGPMSVIYGTDALAGVINVITKNGKLEDGKRLAVGARVQEESVGREYSFLTGEGNHNQSVNAQYTLDNGLYAGGSFTRNDFGGWQGDSTGRKKQWQPKEQYLLGGQLGYAKQNYNIAYRLDYLNENLLTEADVNPITNKTSDKEFIVNRYTHQLQGEWKASNNFSLSAAASYQDYTRRTRTTMIDLNTGKKELSLEAGAQDETNFNAWFGRVMGVWKVSNQLVLQPGVEFQSDEGTGDRIAGSHRINNTALFLSAEYTPVNWLSIRPGVRSSFNSAYDAPWAVPALNLKARVTGDIDLRLSYARGFRSPTLQELYYTFHDSNHHIDGNPDLKAEYSNSYMASVAWRSLHDGNIRLTTTLTGFYNDFRDRISLVESLTEVGANTYYNIDKFRTLGLTLENNFYWKSLRASLNVSYLGRYNSFYESEVYQDEEMDKFRYSPEVALNLTYDWAKVATFNVFYKFTGQRKEFMFDDNKKMGLLGLDSYNWADITVTRKIVKGLMGSGGVRNLFDITTIRNTSSGGAHSGGTGSSQLACGRSYFVGLTYNFQQ</sequence>
<evidence type="ECO:0000256" key="3">
    <source>
        <dbReference type="ARBA" id="ARBA00022452"/>
    </source>
</evidence>
<comment type="similarity">
    <text evidence="10 11">Belongs to the TonB-dependent receptor family.</text>
</comment>
<keyword evidence="9 10" id="KW-0998">Cell outer membrane</keyword>
<dbReference type="InterPro" id="IPR012910">
    <property type="entry name" value="Plug_dom"/>
</dbReference>
<evidence type="ECO:0000256" key="6">
    <source>
        <dbReference type="ARBA" id="ARBA00023077"/>
    </source>
</evidence>
<dbReference type="CDD" id="cd01347">
    <property type="entry name" value="ligand_gated_channel"/>
    <property type="match status" value="1"/>
</dbReference>
<evidence type="ECO:0000256" key="9">
    <source>
        <dbReference type="ARBA" id="ARBA00023237"/>
    </source>
</evidence>
<dbReference type="InterPro" id="IPR039426">
    <property type="entry name" value="TonB-dep_rcpt-like"/>
</dbReference>
<evidence type="ECO:0000256" key="10">
    <source>
        <dbReference type="PROSITE-ProRule" id="PRU01360"/>
    </source>
</evidence>
<keyword evidence="8 15" id="KW-0675">Receptor</keyword>
<evidence type="ECO:0000256" key="12">
    <source>
        <dbReference type="SAM" id="SignalP"/>
    </source>
</evidence>
<evidence type="ECO:0000259" key="13">
    <source>
        <dbReference type="Pfam" id="PF00593"/>
    </source>
</evidence>
<dbReference type="SUPFAM" id="SSF56935">
    <property type="entry name" value="Porins"/>
    <property type="match status" value="1"/>
</dbReference>
<evidence type="ECO:0000259" key="14">
    <source>
        <dbReference type="Pfam" id="PF07715"/>
    </source>
</evidence>
<protein>
    <submittedName>
        <fullName evidence="15">Outer membrane receptor for ferrienterochelin and colicins</fullName>
    </submittedName>
</protein>
<dbReference type="Gene3D" id="2.170.130.10">
    <property type="entry name" value="TonB-dependent receptor, plug domain"/>
    <property type="match status" value="1"/>
</dbReference>
<comment type="caution">
    <text evidence="15">The sequence shown here is derived from an EMBL/GenBank/DDBJ whole genome shotgun (WGS) entry which is preliminary data.</text>
</comment>
<dbReference type="RefSeq" id="WP_110311106.1">
    <property type="nucleotide sequence ID" value="NZ_QICL01000015.1"/>
</dbReference>
<dbReference type="PANTHER" id="PTHR30069:SF29">
    <property type="entry name" value="HEMOGLOBIN AND HEMOGLOBIN-HAPTOGLOBIN-BINDING PROTEIN 1-RELATED"/>
    <property type="match status" value="1"/>
</dbReference>
<dbReference type="GO" id="GO:0015344">
    <property type="term" value="F:siderophore uptake transmembrane transporter activity"/>
    <property type="evidence" value="ECO:0007669"/>
    <property type="project" value="TreeGrafter"/>
</dbReference>
<name>A0A2V3PPY5_9BACT</name>
<dbReference type="SUPFAM" id="SSF49464">
    <property type="entry name" value="Carboxypeptidase regulatory domain-like"/>
    <property type="match status" value="1"/>
</dbReference>
<evidence type="ECO:0000256" key="1">
    <source>
        <dbReference type="ARBA" id="ARBA00004571"/>
    </source>
</evidence>
<feature type="domain" description="TonB-dependent receptor-like beta-barrel" evidence="13">
    <location>
        <begin position="315"/>
        <end position="720"/>
    </location>
</feature>
<keyword evidence="2 10" id="KW-0813">Transport</keyword>
<dbReference type="InterPro" id="IPR037066">
    <property type="entry name" value="Plug_dom_sf"/>
</dbReference>
<reference evidence="15 16" key="1">
    <citation type="submission" date="2018-03" db="EMBL/GenBank/DDBJ databases">
        <title>Genomic Encyclopedia of Archaeal and Bacterial Type Strains, Phase II (KMG-II): from individual species to whole genera.</title>
        <authorList>
            <person name="Goeker M."/>
        </authorList>
    </citation>
    <scope>NUCLEOTIDE SEQUENCE [LARGE SCALE GENOMIC DNA]</scope>
    <source>
        <strain evidence="15 16">DSM 100214</strain>
    </source>
</reference>
<evidence type="ECO:0000256" key="8">
    <source>
        <dbReference type="ARBA" id="ARBA00023170"/>
    </source>
</evidence>
<evidence type="ECO:0000313" key="15">
    <source>
        <dbReference type="EMBL" id="PXV63198.1"/>
    </source>
</evidence>
<dbReference type="InterPro" id="IPR036942">
    <property type="entry name" value="Beta-barrel_TonB_sf"/>
</dbReference>
<keyword evidence="3 10" id="KW-1134">Transmembrane beta strand</keyword>
<keyword evidence="6 11" id="KW-0798">TonB box</keyword>
<feature type="domain" description="TonB-dependent receptor plug" evidence="14">
    <location>
        <begin position="123"/>
        <end position="228"/>
    </location>
</feature>
<evidence type="ECO:0000256" key="5">
    <source>
        <dbReference type="ARBA" id="ARBA00022729"/>
    </source>
</evidence>
<proteinExistence type="inferred from homology"/>
<keyword evidence="16" id="KW-1185">Reference proteome</keyword>
<dbReference type="Pfam" id="PF00593">
    <property type="entry name" value="TonB_dep_Rec_b-barrel"/>
    <property type="match status" value="1"/>
</dbReference>
<evidence type="ECO:0000256" key="7">
    <source>
        <dbReference type="ARBA" id="ARBA00023136"/>
    </source>
</evidence>
<accession>A0A2V3PPY5</accession>
<evidence type="ECO:0000313" key="16">
    <source>
        <dbReference type="Proteomes" id="UP000247973"/>
    </source>
</evidence>
<evidence type="ECO:0000256" key="4">
    <source>
        <dbReference type="ARBA" id="ARBA00022692"/>
    </source>
</evidence>
<dbReference type="PROSITE" id="PS52016">
    <property type="entry name" value="TONB_DEPENDENT_REC_3"/>
    <property type="match status" value="1"/>
</dbReference>
<dbReference type="InterPro" id="IPR008969">
    <property type="entry name" value="CarboxyPept-like_regulatory"/>
</dbReference>
<dbReference type="Gene3D" id="2.40.170.20">
    <property type="entry name" value="TonB-dependent receptor, beta-barrel domain"/>
    <property type="match status" value="1"/>
</dbReference>
<dbReference type="GO" id="GO:0009279">
    <property type="term" value="C:cell outer membrane"/>
    <property type="evidence" value="ECO:0007669"/>
    <property type="project" value="UniProtKB-SubCell"/>
</dbReference>
<dbReference type="InterPro" id="IPR000531">
    <property type="entry name" value="Beta-barrel_TonB"/>
</dbReference>
<dbReference type="OrthoDB" id="9764669at2"/>
<evidence type="ECO:0000256" key="2">
    <source>
        <dbReference type="ARBA" id="ARBA00022448"/>
    </source>
</evidence>
<dbReference type="GO" id="GO:0044718">
    <property type="term" value="P:siderophore transmembrane transport"/>
    <property type="evidence" value="ECO:0007669"/>
    <property type="project" value="TreeGrafter"/>
</dbReference>
<organism evidence="15 16">
    <name type="scientific">Dysgonomonas alginatilytica</name>
    <dbReference type="NCBI Taxonomy" id="1605892"/>
    <lineage>
        <taxon>Bacteria</taxon>
        <taxon>Pseudomonadati</taxon>
        <taxon>Bacteroidota</taxon>
        <taxon>Bacteroidia</taxon>
        <taxon>Bacteroidales</taxon>
        <taxon>Dysgonomonadaceae</taxon>
        <taxon>Dysgonomonas</taxon>
    </lineage>
</organism>
<dbReference type="Proteomes" id="UP000247973">
    <property type="component" value="Unassembled WGS sequence"/>
</dbReference>
<feature type="chain" id="PRO_5016070415" evidence="12">
    <location>
        <begin position="21"/>
        <end position="760"/>
    </location>
</feature>
<feature type="signal peptide" evidence="12">
    <location>
        <begin position="1"/>
        <end position="20"/>
    </location>
</feature>
<keyword evidence="4 10" id="KW-0812">Transmembrane</keyword>